<keyword evidence="2" id="KW-1133">Transmembrane helix</keyword>
<proteinExistence type="predicted"/>
<evidence type="ECO:0008006" key="5">
    <source>
        <dbReference type="Google" id="ProtNLM"/>
    </source>
</evidence>
<feature type="region of interest" description="Disordered" evidence="1">
    <location>
        <begin position="206"/>
        <end position="233"/>
    </location>
</feature>
<feature type="transmembrane region" description="Helical" evidence="2">
    <location>
        <begin position="175"/>
        <end position="196"/>
    </location>
</feature>
<evidence type="ECO:0000256" key="2">
    <source>
        <dbReference type="SAM" id="Phobius"/>
    </source>
</evidence>
<organism evidence="3 4">
    <name type="scientific">Macrolepiota fuliginosa MF-IS2</name>
    <dbReference type="NCBI Taxonomy" id="1400762"/>
    <lineage>
        <taxon>Eukaryota</taxon>
        <taxon>Fungi</taxon>
        <taxon>Dikarya</taxon>
        <taxon>Basidiomycota</taxon>
        <taxon>Agaricomycotina</taxon>
        <taxon>Agaricomycetes</taxon>
        <taxon>Agaricomycetidae</taxon>
        <taxon>Agaricales</taxon>
        <taxon>Agaricineae</taxon>
        <taxon>Agaricaceae</taxon>
        <taxon>Macrolepiota</taxon>
    </lineage>
</organism>
<evidence type="ECO:0000313" key="4">
    <source>
        <dbReference type="Proteomes" id="UP000807342"/>
    </source>
</evidence>
<reference evidence="3" key="1">
    <citation type="submission" date="2020-11" db="EMBL/GenBank/DDBJ databases">
        <authorList>
            <consortium name="DOE Joint Genome Institute"/>
            <person name="Ahrendt S."/>
            <person name="Riley R."/>
            <person name="Andreopoulos W."/>
            <person name="Labutti K."/>
            <person name="Pangilinan J."/>
            <person name="Ruiz-Duenas F.J."/>
            <person name="Barrasa J.M."/>
            <person name="Sanchez-Garcia M."/>
            <person name="Camarero S."/>
            <person name="Miyauchi S."/>
            <person name="Serrano A."/>
            <person name="Linde D."/>
            <person name="Babiker R."/>
            <person name="Drula E."/>
            <person name="Ayuso-Fernandez I."/>
            <person name="Pacheco R."/>
            <person name="Padilla G."/>
            <person name="Ferreira P."/>
            <person name="Barriuso J."/>
            <person name="Kellner H."/>
            <person name="Castanera R."/>
            <person name="Alfaro M."/>
            <person name="Ramirez L."/>
            <person name="Pisabarro A.G."/>
            <person name="Kuo A."/>
            <person name="Tritt A."/>
            <person name="Lipzen A."/>
            <person name="He G."/>
            <person name="Yan M."/>
            <person name="Ng V."/>
            <person name="Cullen D."/>
            <person name="Martin F."/>
            <person name="Rosso M.-N."/>
            <person name="Henrissat B."/>
            <person name="Hibbett D."/>
            <person name="Martinez A.T."/>
            <person name="Grigoriev I.V."/>
        </authorList>
    </citation>
    <scope>NUCLEOTIDE SEQUENCE</scope>
    <source>
        <strain evidence="3">MF-IS2</strain>
    </source>
</reference>
<dbReference type="PANTHER" id="PTHR38686:SF1">
    <property type="entry name" value="APOLIPOPROTEIN N-ACYLTRANSFERASE"/>
    <property type="match status" value="1"/>
</dbReference>
<dbReference type="OrthoDB" id="2626014at2759"/>
<feature type="transmembrane region" description="Helical" evidence="2">
    <location>
        <begin position="134"/>
        <end position="155"/>
    </location>
</feature>
<dbReference type="GO" id="GO:0016410">
    <property type="term" value="F:N-acyltransferase activity"/>
    <property type="evidence" value="ECO:0007669"/>
    <property type="project" value="InterPro"/>
</dbReference>
<dbReference type="InterPro" id="IPR004563">
    <property type="entry name" value="Apolipo_AcylTrfase"/>
</dbReference>
<keyword evidence="2" id="KW-0812">Transmembrane</keyword>
<comment type="caution">
    <text evidence="3">The sequence shown here is derived from an EMBL/GenBank/DDBJ whole genome shotgun (WGS) entry which is preliminary data.</text>
</comment>
<dbReference type="PANTHER" id="PTHR38686">
    <property type="entry name" value="APOLIPOPROTEIN N-ACYLTRANSFERASE"/>
    <property type="match status" value="1"/>
</dbReference>
<feature type="transmembrane region" description="Helical" evidence="2">
    <location>
        <begin position="248"/>
        <end position="269"/>
    </location>
</feature>
<dbReference type="Proteomes" id="UP000807342">
    <property type="component" value="Unassembled WGS sequence"/>
</dbReference>
<dbReference type="Gene3D" id="3.60.110.10">
    <property type="entry name" value="Carbon-nitrogen hydrolase"/>
    <property type="match status" value="1"/>
</dbReference>
<gene>
    <name evidence="3" type="ORF">P691DRAFT_801235</name>
</gene>
<feature type="transmembrane region" description="Helical" evidence="2">
    <location>
        <begin position="91"/>
        <end position="113"/>
    </location>
</feature>
<accession>A0A9P5XF94</accession>
<keyword evidence="4" id="KW-1185">Reference proteome</keyword>
<keyword evidence="2" id="KW-0472">Membrane</keyword>
<protein>
    <recommendedName>
        <fullName evidence="5">CN hydrolase domain-containing protein</fullName>
    </recommendedName>
</protein>
<dbReference type="InterPro" id="IPR036526">
    <property type="entry name" value="C-N_Hydrolase_sf"/>
</dbReference>
<dbReference type="GO" id="GO:0042158">
    <property type="term" value="P:lipoprotein biosynthetic process"/>
    <property type="evidence" value="ECO:0007669"/>
    <property type="project" value="InterPro"/>
</dbReference>
<evidence type="ECO:0000256" key="1">
    <source>
        <dbReference type="SAM" id="MobiDB-lite"/>
    </source>
</evidence>
<sequence length="585" mass="64641">MKSLQALFSYHPHITYVSLAGILSIFSLGPTPGMIPIILNLSILLVYSRQIFPTFAQHTVRNTSALWASLTIGGSIPRFRASIHALSQPSISIVSLFLLSGITSFLSIGALFLENRFGRNLNPFESSRLFLFPAIWATFWATIASLSPFGMLSTWSPVEGTGAYDWLVPWLGPEYLNWVVAAWAVVVSEAATSLYMTRSATDDEYDHPSADDLIETDPASSSHHPSHHPVGNRTSGVRTILAEKNKTALLAAVLVLLTVPSYIASPLPLSLEDVSKVTPLAVGCALPTFDEHKVHEFGFEHYLFESQRLDPSANFILWPEGAVRFRSDVERNTALAELREKIHHAFVGVAFEETLNDPEDPRNRNGIRRTGIAIVSNKSSTPHLVYYKRHLVPIAESFSLTHSREPPSAFTAEVVYSKRSRYPVAGHKREVNVTTSICLDFSAPSQFDNLDMKPGLILAPARTWDVTVGYTMWKQASQRAHEIGSTLLWCDGGAGGVSGVAGQGLNEVVQRGPGSWVRNIGLEYPFHDQRTFFARYGNSALILFWALVAGVPLVQRSEDYMRTVLKWFRRRTASSGPPVGHLLDA</sequence>
<dbReference type="SUPFAM" id="SSF56317">
    <property type="entry name" value="Carbon-nitrogen hydrolase"/>
    <property type="match status" value="1"/>
</dbReference>
<dbReference type="GO" id="GO:0016020">
    <property type="term" value="C:membrane"/>
    <property type="evidence" value="ECO:0007669"/>
    <property type="project" value="InterPro"/>
</dbReference>
<feature type="transmembrane region" description="Helical" evidence="2">
    <location>
        <begin position="536"/>
        <end position="554"/>
    </location>
</feature>
<name>A0A9P5XF94_9AGAR</name>
<dbReference type="EMBL" id="MU151170">
    <property type="protein sequence ID" value="KAF9448186.1"/>
    <property type="molecule type" value="Genomic_DNA"/>
</dbReference>
<evidence type="ECO:0000313" key="3">
    <source>
        <dbReference type="EMBL" id="KAF9448186.1"/>
    </source>
</evidence>
<dbReference type="AlphaFoldDB" id="A0A9P5XF94"/>